<feature type="chain" id="PRO_5002163304" evidence="1">
    <location>
        <begin position="25"/>
        <end position="63"/>
    </location>
</feature>
<dbReference type="HOGENOM" id="CLU_2887090_0_0_1"/>
<organism evidence="2 3">
    <name type="scientific">Scleroderma citrinum Foug A</name>
    <dbReference type="NCBI Taxonomy" id="1036808"/>
    <lineage>
        <taxon>Eukaryota</taxon>
        <taxon>Fungi</taxon>
        <taxon>Dikarya</taxon>
        <taxon>Basidiomycota</taxon>
        <taxon>Agaricomycotina</taxon>
        <taxon>Agaricomycetes</taxon>
        <taxon>Agaricomycetidae</taxon>
        <taxon>Boletales</taxon>
        <taxon>Sclerodermatineae</taxon>
        <taxon>Sclerodermataceae</taxon>
        <taxon>Scleroderma</taxon>
    </lineage>
</organism>
<dbReference type="AlphaFoldDB" id="A0A0C3DJN1"/>
<dbReference type="InParanoid" id="A0A0C3DJN1"/>
<protein>
    <submittedName>
        <fullName evidence="2">Uncharacterized protein</fullName>
    </submittedName>
</protein>
<evidence type="ECO:0000313" key="3">
    <source>
        <dbReference type="Proteomes" id="UP000053989"/>
    </source>
</evidence>
<proteinExistence type="predicted"/>
<feature type="signal peptide" evidence="1">
    <location>
        <begin position="1"/>
        <end position="24"/>
    </location>
</feature>
<keyword evidence="1" id="KW-0732">Signal</keyword>
<sequence>MISPVSSWLAFCFALAVWFLNCRYTPPGILQCGPCIGMNVQGDRLLTVAAAKLGANWDLSGIS</sequence>
<reference evidence="2 3" key="1">
    <citation type="submission" date="2014-04" db="EMBL/GenBank/DDBJ databases">
        <authorList>
            <consortium name="DOE Joint Genome Institute"/>
            <person name="Kuo A."/>
            <person name="Kohler A."/>
            <person name="Nagy L.G."/>
            <person name="Floudas D."/>
            <person name="Copeland A."/>
            <person name="Barry K.W."/>
            <person name="Cichocki N."/>
            <person name="Veneault-Fourrey C."/>
            <person name="LaButti K."/>
            <person name="Lindquist E.A."/>
            <person name="Lipzen A."/>
            <person name="Lundell T."/>
            <person name="Morin E."/>
            <person name="Murat C."/>
            <person name="Sun H."/>
            <person name="Tunlid A."/>
            <person name="Henrissat B."/>
            <person name="Grigoriev I.V."/>
            <person name="Hibbett D.S."/>
            <person name="Martin F."/>
            <person name="Nordberg H.P."/>
            <person name="Cantor M.N."/>
            <person name="Hua S.X."/>
        </authorList>
    </citation>
    <scope>NUCLEOTIDE SEQUENCE [LARGE SCALE GENOMIC DNA]</scope>
    <source>
        <strain evidence="2 3">Foug A</strain>
    </source>
</reference>
<reference evidence="3" key="2">
    <citation type="submission" date="2015-01" db="EMBL/GenBank/DDBJ databases">
        <title>Evolutionary Origins and Diversification of the Mycorrhizal Mutualists.</title>
        <authorList>
            <consortium name="DOE Joint Genome Institute"/>
            <consortium name="Mycorrhizal Genomics Consortium"/>
            <person name="Kohler A."/>
            <person name="Kuo A."/>
            <person name="Nagy L.G."/>
            <person name="Floudas D."/>
            <person name="Copeland A."/>
            <person name="Barry K.W."/>
            <person name="Cichocki N."/>
            <person name="Veneault-Fourrey C."/>
            <person name="LaButti K."/>
            <person name="Lindquist E.A."/>
            <person name="Lipzen A."/>
            <person name="Lundell T."/>
            <person name="Morin E."/>
            <person name="Murat C."/>
            <person name="Riley R."/>
            <person name="Ohm R."/>
            <person name="Sun H."/>
            <person name="Tunlid A."/>
            <person name="Henrissat B."/>
            <person name="Grigoriev I.V."/>
            <person name="Hibbett D.S."/>
            <person name="Martin F."/>
        </authorList>
    </citation>
    <scope>NUCLEOTIDE SEQUENCE [LARGE SCALE GENOMIC DNA]</scope>
    <source>
        <strain evidence="3">Foug A</strain>
    </source>
</reference>
<dbReference type="Proteomes" id="UP000053989">
    <property type="component" value="Unassembled WGS sequence"/>
</dbReference>
<evidence type="ECO:0000313" key="2">
    <source>
        <dbReference type="EMBL" id="KIM56281.1"/>
    </source>
</evidence>
<evidence type="ECO:0000256" key="1">
    <source>
        <dbReference type="SAM" id="SignalP"/>
    </source>
</evidence>
<name>A0A0C3DJN1_9AGAM</name>
<keyword evidence="3" id="KW-1185">Reference proteome</keyword>
<gene>
    <name evidence="2" type="ORF">SCLCIDRAFT_1220427</name>
</gene>
<dbReference type="EMBL" id="KN822119">
    <property type="protein sequence ID" value="KIM56281.1"/>
    <property type="molecule type" value="Genomic_DNA"/>
</dbReference>
<accession>A0A0C3DJN1</accession>